<dbReference type="AlphaFoldDB" id="A0A811XVA4"/>
<proteinExistence type="predicted"/>
<gene>
    <name evidence="4" type="ORF">NYPRO_LOCUS1342</name>
</gene>
<comment type="caution">
    <text evidence="4">The sequence shown here is derived from an EMBL/GenBank/DDBJ whole genome shotgun (WGS) entry which is preliminary data.</text>
</comment>
<feature type="region of interest" description="Disordered" evidence="1">
    <location>
        <begin position="135"/>
        <end position="167"/>
    </location>
</feature>
<accession>A0A811XVA4</accession>
<sequence length="599" mass="69140">MLLPFIKILFSNVQDGDNSVGYLTNNTKGHSFEHGPNNSTYKNKLRKVSFLEILLDAEIQEKIDEVKKKEKTAMLIPPRLFGPKFKRQIFPKKLETAQGQEKSLPKAENVWKRWFRINRVLKGPKDLQKRHYKEVDVQSTQGKQSAQSFVKNMPKERRLSRPSPRELEQLHMDQRPRKLVGNSVHTEPSFIKEHKAAASSFLKQYIMGRPSASTAPKSLPKVREMEASRPVSYSGKKYIFHKIHSRIVRRTPKTKQNQKFRKKNSHLNILMPAQRPPLPAVRSLIDSPSREAISSSEEQTQENPFPELFTLSEPSKENHTVENTTAQNHYCIRTNSPEFTNRRNLSTTYSTTTRDNFVQTVKQTNETQWEYHNLVPDLPPKPTGFSVAKLSSAGDLFEIQLNQQLRSLIPNNDVRRLISHVIRTLKMDCSEANVQLACARLISRTGLLMKLLSEQQEVKVSKAEWDTDQWKTENYINESTEAQSEQKGQESSELTKEVPGYGYNDKLILAISVTVVVRILIMVFCLIEIYSHRAAAEEDEEGGSKEKGDAPAEKPQAVYKVYFLFIFYLFMIVTERGRERQRHRQREKQAPCTRSLTWD</sequence>
<protein>
    <submittedName>
        <fullName evidence="4">(raccoon dog) hypothetical protein</fullName>
    </submittedName>
</protein>
<keyword evidence="5" id="KW-1185">Reference proteome</keyword>
<evidence type="ECO:0000313" key="4">
    <source>
        <dbReference type="EMBL" id="CAD7668075.1"/>
    </source>
</evidence>
<dbReference type="InterPro" id="IPR029423">
    <property type="entry name" value="LRRC37AB_C"/>
</dbReference>
<dbReference type="Proteomes" id="UP000645828">
    <property type="component" value="Unassembled WGS sequence"/>
</dbReference>
<dbReference type="InterPro" id="IPR015753">
    <property type="entry name" value="LRRC37"/>
</dbReference>
<keyword evidence="2" id="KW-0812">Transmembrane</keyword>
<dbReference type="Pfam" id="PF14914">
    <property type="entry name" value="LRRC37AB_C"/>
    <property type="match status" value="1"/>
</dbReference>
<feature type="transmembrane region" description="Helical" evidence="2">
    <location>
        <begin position="557"/>
        <end position="574"/>
    </location>
</feature>
<keyword evidence="2" id="KW-1133">Transmembrane helix</keyword>
<name>A0A811XVA4_NYCPR</name>
<feature type="compositionally biased region" description="Polar residues" evidence="1">
    <location>
        <begin position="137"/>
        <end position="150"/>
    </location>
</feature>
<evidence type="ECO:0000256" key="2">
    <source>
        <dbReference type="SAM" id="Phobius"/>
    </source>
</evidence>
<evidence type="ECO:0000259" key="3">
    <source>
        <dbReference type="Pfam" id="PF14914"/>
    </source>
</evidence>
<feature type="domain" description="LRRC37A/B like protein 1 C-terminal" evidence="3">
    <location>
        <begin position="393"/>
        <end position="537"/>
    </location>
</feature>
<dbReference type="PANTHER" id="PTHR23045:SF9">
    <property type="entry name" value="LEUCINE RICH REPEAT CONTAINING 37A-RELATED"/>
    <property type="match status" value="1"/>
</dbReference>
<dbReference type="EMBL" id="CAJHUB010000649">
    <property type="protein sequence ID" value="CAD7668075.1"/>
    <property type="molecule type" value="Genomic_DNA"/>
</dbReference>
<dbReference type="PANTHER" id="PTHR23045">
    <property type="entry name" value="LEUCINE-RICH REPEAT-CONTAINING PROTEIN 37A"/>
    <property type="match status" value="1"/>
</dbReference>
<evidence type="ECO:0000256" key="1">
    <source>
        <dbReference type="SAM" id="MobiDB-lite"/>
    </source>
</evidence>
<organism evidence="4 5">
    <name type="scientific">Nyctereutes procyonoides</name>
    <name type="common">Raccoon dog</name>
    <name type="synonym">Canis procyonoides</name>
    <dbReference type="NCBI Taxonomy" id="34880"/>
    <lineage>
        <taxon>Eukaryota</taxon>
        <taxon>Metazoa</taxon>
        <taxon>Chordata</taxon>
        <taxon>Craniata</taxon>
        <taxon>Vertebrata</taxon>
        <taxon>Euteleostomi</taxon>
        <taxon>Mammalia</taxon>
        <taxon>Eutheria</taxon>
        <taxon>Laurasiatheria</taxon>
        <taxon>Carnivora</taxon>
        <taxon>Caniformia</taxon>
        <taxon>Canidae</taxon>
        <taxon>Nyctereutes</taxon>
    </lineage>
</organism>
<feature type="compositionally biased region" description="Basic and acidic residues" evidence="1">
    <location>
        <begin position="153"/>
        <end position="167"/>
    </location>
</feature>
<keyword evidence="2" id="KW-0472">Membrane</keyword>
<evidence type="ECO:0000313" key="5">
    <source>
        <dbReference type="Proteomes" id="UP000645828"/>
    </source>
</evidence>
<reference evidence="4" key="1">
    <citation type="submission" date="2020-12" db="EMBL/GenBank/DDBJ databases">
        <authorList>
            <consortium name="Molecular Ecology Group"/>
        </authorList>
    </citation>
    <scope>NUCLEOTIDE SEQUENCE</scope>
    <source>
        <strain evidence="4">TBG_1078</strain>
    </source>
</reference>
<feature type="region of interest" description="Disordered" evidence="1">
    <location>
        <begin position="580"/>
        <end position="599"/>
    </location>
</feature>
<feature type="transmembrane region" description="Helical" evidence="2">
    <location>
        <begin position="507"/>
        <end position="530"/>
    </location>
</feature>